<dbReference type="Pfam" id="PF11756">
    <property type="entry name" value="YgbA_NO"/>
    <property type="match status" value="1"/>
</dbReference>
<dbReference type="InterPro" id="IPR020483">
    <property type="entry name" value="Uncharacterised_YgbA"/>
</dbReference>
<dbReference type="EMBL" id="VSSQ01000051">
    <property type="protein sequence ID" value="MPL70199.1"/>
    <property type="molecule type" value="Genomic_DNA"/>
</dbReference>
<evidence type="ECO:0008006" key="2">
    <source>
        <dbReference type="Google" id="ProtNLM"/>
    </source>
</evidence>
<name>A0A644TU75_9ZZZZ</name>
<dbReference type="NCBIfam" id="NF007714">
    <property type="entry name" value="PRK10410.1-2"/>
    <property type="match status" value="1"/>
</dbReference>
<reference evidence="1" key="1">
    <citation type="submission" date="2019-08" db="EMBL/GenBank/DDBJ databases">
        <authorList>
            <person name="Kucharzyk K."/>
            <person name="Murdoch R.W."/>
            <person name="Higgins S."/>
            <person name="Loffler F."/>
        </authorList>
    </citation>
    <scope>NUCLEOTIDE SEQUENCE</scope>
</reference>
<dbReference type="AlphaFoldDB" id="A0A644TU75"/>
<organism evidence="1">
    <name type="scientific">bioreactor metagenome</name>
    <dbReference type="NCBI Taxonomy" id="1076179"/>
    <lineage>
        <taxon>unclassified sequences</taxon>
        <taxon>metagenomes</taxon>
        <taxon>ecological metagenomes</taxon>
    </lineage>
</organism>
<sequence length="97" mass="11970">MANRIEKEKRIMEFMVRLYCSKKEKNNELCDSCKELIEYSKKRLDNCPYGNKKPSCKRCQKHCYRKEYRENIREVMRYSGPRIILYKPLEFIRHLVK</sequence>
<evidence type="ECO:0000313" key="1">
    <source>
        <dbReference type="EMBL" id="MPL70199.1"/>
    </source>
</evidence>
<proteinExistence type="predicted"/>
<protein>
    <recommendedName>
        <fullName evidence="2">Nitrous oxide-stimulated promoter</fullName>
    </recommendedName>
</protein>
<gene>
    <name evidence="1" type="ORF">SDC9_15952</name>
</gene>
<comment type="caution">
    <text evidence="1">The sequence shown here is derived from an EMBL/GenBank/DDBJ whole genome shotgun (WGS) entry which is preliminary data.</text>
</comment>
<accession>A0A644TU75</accession>